<dbReference type="Pfam" id="PF01694">
    <property type="entry name" value="Rhomboid"/>
    <property type="match status" value="1"/>
</dbReference>
<evidence type="ECO:0000313" key="9">
    <source>
        <dbReference type="EMBL" id="OJX61222.1"/>
    </source>
</evidence>
<dbReference type="GO" id="GO:0004252">
    <property type="term" value="F:serine-type endopeptidase activity"/>
    <property type="evidence" value="ECO:0007669"/>
    <property type="project" value="InterPro"/>
</dbReference>
<feature type="transmembrane region" description="Helical" evidence="6">
    <location>
        <begin position="125"/>
        <end position="145"/>
    </location>
</feature>
<keyword evidence="3 6" id="KW-1133">Transmembrane helix</keyword>
<dbReference type="InterPro" id="IPR035952">
    <property type="entry name" value="Rhomboid-like_sf"/>
</dbReference>
<proteinExistence type="predicted"/>
<evidence type="ECO:0000256" key="2">
    <source>
        <dbReference type="ARBA" id="ARBA00022692"/>
    </source>
</evidence>
<gene>
    <name evidence="9" type="ORF">BGO89_01145</name>
</gene>
<feature type="transmembrane region" description="Helical" evidence="6">
    <location>
        <begin position="100"/>
        <end position="119"/>
    </location>
</feature>
<dbReference type="InterPro" id="IPR022764">
    <property type="entry name" value="Peptidase_S54_rhomboid_dom"/>
</dbReference>
<comment type="subcellular location">
    <subcellularLocation>
        <location evidence="1">Membrane</location>
        <topology evidence="1">Multi-pass membrane protein</topology>
    </subcellularLocation>
</comment>
<feature type="transmembrane region" description="Helical" evidence="6">
    <location>
        <begin position="157"/>
        <end position="179"/>
    </location>
</feature>
<dbReference type="Gene3D" id="1.20.1540.10">
    <property type="entry name" value="Rhomboid-like"/>
    <property type="match status" value="1"/>
</dbReference>
<feature type="region of interest" description="Disordered" evidence="5">
    <location>
        <begin position="235"/>
        <end position="259"/>
    </location>
</feature>
<protein>
    <submittedName>
        <fullName evidence="9">Uncharacterized protein</fullName>
    </submittedName>
</protein>
<evidence type="ECO:0000256" key="5">
    <source>
        <dbReference type="SAM" id="MobiDB-lite"/>
    </source>
</evidence>
<dbReference type="InterPro" id="IPR046483">
    <property type="entry name" value="DUF6576"/>
</dbReference>
<comment type="caution">
    <text evidence="9">The sequence shown here is derived from an EMBL/GenBank/DDBJ whole genome shotgun (WGS) entry which is preliminary data.</text>
</comment>
<dbReference type="Pfam" id="PF20216">
    <property type="entry name" value="DUF6576"/>
    <property type="match status" value="1"/>
</dbReference>
<dbReference type="STRING" id="1895771.BGO89_01145"/>
<evidence type="ECO:0000256" key="3">
    <source>
        <dbReference type="ARBA" id="ARBA00022989"/>
    </source>
</evidence>
<evidence type="ECO:0000256" key="4">
    <source>
        <dbReference type="ARBA" id="ARBA00023136"/>
    </source>
</evidence>
<feature type="transmembrane region" description="Helical" evidence="6">
    <location>
        <begin position="185"/>
        <end position="204"/>
    </location>
</feature>
<feature type="domain" description="Peptidase S54 rhomboid" evidence="7">
    <location>
        <begin position="61"/>
        <end position="201"/>
    </location>
</feature>
<feature type="transmembrane region" description="Helical" evidence="6">
    <location>
        <begin position="69"/>
        <end position="88"/>
    </location>
</feature>
<accession>A0A1M3L6L9</accession>
<feature type="transmembrane region" description="Helical" evidence="6">
    <location>
        <begin position="12"/>
        <end position="33"/>
    </location>
</feature>
<organism evidence="9 10">
    <name type="scientific">Candidatus Kapaibacterium thiocyanatum</name>
    <dbReference type="NCBI Taxonomy" id="1895771"/>
    <lineage>
        <taxon>Bacteria</taxon>
        <taxon>Pseudomonadati</taxon>
        <taxon>Candidatus Kapaibacteriota</taxon>
        <taxon>Candidatus Kapaibacteriia</taxon>
        <taxon>Candidatus Kapaibacteriales</taxon>
        <taxon>Candidatus Kapaibacteriaceae</taxon>
        <taxon>Candidatus Kapaibacterium</taxon>
    </lineage>
</organism>
<keyword evidence="2 6" id="KW-0812">Transmembrane</keyword>
<evidence type="ECO:0000256" key="1">
    <source>
        <dbReference type="ARBA" id="ARBA00004141"/>
    </source>
</evidence>
<dbReference type="PANTHER" id="PTHR43066:SF11">
    <property type="entry name" value="PEPTIDASE S54 RHOMBOID DOMAIN-CONTAINING PROTEIN"/>
    <property type="match status" value="1"/>
</dbReference>
<dbReference type="Proteomes" id="UP000184233">
    <property type="component" value="Unassembled WGS sequence"/>
</dbReference>
<dbReference type="SUPFAM" id="SSF144091">
    <property type="entry name" value="Rhomboid-like"/>
    <property type="match status" value="1"/>
</dbReference>
<feature type="domain" description="DUF6576" evidence="8">
    <location>
        <begin position="271"/>
        <end position="304"/>
    </location>
</feature>
<name>A0A1M3L6L9_9BACT</name>
<reference evidence="9 10" key="1">
    <citation type="submission" date="2016-09" db="EMBL/GenBank/DDBJ databases">
        <title>Genome-resolved meta-omics ties microbial dynamics to process performance in biotechnology for thiocyanate degradation.</title>
        <authorList>
            <person name="Kantor R.S."/>
            <person name="Huddy R.J."/>
            <person name="Iyer R."/>
            <person name="Thomas B.C."/>
            <person name="Brown C.T."/>
            <person name="Anantharaman K."/>
            <person name="Tringe S."/>
            <person name="Hettich R.L."/>
            <person name="Harrison S.T."/>
            <person name="Banfield J.F."/>
        </authorList>
    </citation>
    <scope>NUCLEOTIDE SEQUENCE [LARGE SCALE GENOMIC DNA]</scope>
    <source>
        <strain evidence="9">59-99</strain>
    </source>
</reference>
<evidence type="ECO:0000259" key="7">
    <source>
        <dbReference type="Pfam" id="PF01694"/>
    </source>
</evidence>
<evidence type="ECO:0000256" key="6">
    <source>
        <dbReference type="SAM" id="Phobius"/>
    </source>
</evidence>
<evidence type="ECO:0000313" key="10">
    <source>
        <dbReference type="Proteomes" id="UP000184233"/>
    </source>
</evidence>
<dbReference type="EMBL" id="MKVH01000002">
    <property type="protein sequence ID" value="OJX61222.1"/>
    <property type="molecule type" value="Genomic_DNA"/>
</dbReference>
<dbReference type="AlphaFoldDB" id="A0A1M3L6L9"/>
<sequence length="305" mass="34319">MPPGRGFAFFPPFIRFLLFANVGIFLLTSMFLLGMTVGGIPLDDVIIRWFALLPLDNGFMPWQLITYQFLHGGFMHLFFNMLALWMFGMELENIWGTKRFAIYYLLCGAIAGLVHLFVSPMLTPVAGPTLGASGSIFGVLLAFGMTFPDRPVMMFPIFFPIPARYFVMIYAGIELFVGIRNTGDNIAHFAHLGGALGGFLLLKFGEPLMSFLERIGGKSSGPRKRREPELVEVEYRDVPSGRPSPPQAQPQAPKRTTITPTRFQIDGEPITQEQIDEILDKISQFGYHNLSEREKRILFEVSKQL</sequence>
<dbReference type="PANTHER" id="PTHR43066">
    <property type="entry name" value="RHOMBOID-RELATED PROTEIN"/>
    <property type="match status" value="1"/>
</dbReference>
<keyword evidence="4 6" id="KW-0472">Membrane</keyword>
<evidence type="ECO:0000259" key="8">
    <source>
        <dbReference type="Pfam" id="PF20216"/>
    </source>
</evidence>
<dbReference type="GO" id="GO:0016020">
    <property type="term" value="C:membrane"/>
    <property type="evidence" value="ECO:0007669"/>
    <property type="project" value="UniProtKB-SubCell"/>
</dbReference>